<feature type="binding site" evidence="13">
    <location>
        <begin position="364"/>
        <end position="365"/>
    </location>
    <ligand>
        <name>pyridoxal 5'-phosphate</name>
        <dbReference type="ChEBI" id="CHEBI:597326"/>
    </ligand>
</feature>
<reference evidence="15" key="2">
    <citation type="submission" date="2011-03" db="EMBL/GenBank/DDBJ databases">
        <title>The complete genome of Desulfobacca acetoxidans DSM 11109.</title>
        <authorList>
            <consortium name="US DOE Joint Genome Institute (JGI-PGF)"/>
            <person name="Lucas S."/>
            <person name="Copeland A."/>
            <person name="Lapidus A."/>
            <person name="Bruce D."/>
            <person name="Goodwin L."/>
            <person name="Pitluck S."/>
            <person name="Peters L."/>
            <person name="Kyrpides N."/>
            <person name="Mavromatis K."/>
            <person name="Ivanova N."/>
            <person name="Ovchinnikova G."/>
            <person name="Teshima H."/>
            <person name="Detter J.C."/>
            <person name="Han C."/>
            <person name="Land M."/>
            <person name="Hauser L."/>
            <person name="Markowitz V."/>
            <person name="Cheng J.-F."/>
            <person name="Hugenholtz P."/>
            <person name="Woyke T."/>
            <person name="Wu D."/>
            <person name="Spring S."/>
            <person name="Schueler E."/>
            <person name="Brambilla E."/>
            <person name="Klenk H.-P."/>
            <person name="Eisen J.A."/>
        </authorList>
    </citation>
    <scope>NUCLEOTIDE SEQUENCE [LARGE SCALE GENOMIC DNA]</scope>
    <source>
        <strain evidence="15">ATCC 700848 / DSM 11109 / ASRB2</strain>
    </source>
</reference>
<evidence type="ECO:0000256" key="1">
    <source>
        <dbReference type="ARBA" id="ARBA00001933"/>
    </source>
</evidence>
<dbReference type="PROSITE" id="PS00600">
    <property type="entry name" value="AA_TRANSFER_CLASS_3"/>
    <property type="match status" value="1"/>
</dbReference>
<dbReference type="RefSeq" id="WP_013706466.1">
    <property type="nucleotide sequence ID" value="NC_015388.1"/>
</dbReference>
<dbReference type="CDD" id="cd00610">
    <property type="entry name" value="OAT_like"/>
    <property type="match status" value="1"/>
</dbReference>
<keyword evidence="6 13" id="KW-0032">Aminotransferase</keyword>
<reference evidence="14 15" key="1">
    <citation type="journal article" date="2011" name="Stand. Genomic Sci.">
        <title>Complete genome sequence of the acetate-degrading sulfate reducer Desulfobacca acetoxidans type strain (ASRB2).</title>
        <authorList>
            <person name="Goker M."/>
            <person name="Teshima H."/>
            <person name="Lapidus A."/>
            <person name="Nolan M."/>
            <person name="Lucas S."/>
            <person name="Hammon N."/>
            <person name="Deshpande S."/>
            <person name="Cheng J.F."/>
            <person name="Tapia R."/>
            <person name="Han C."/>
            <person name="Goodwin L."/>
            <person name="Pitluck S."/>
            <person name="Huntemann M."/>
            <person name="Liolios K."/>
            <person name="Ivanova N."/>
            <person name="Pagani I."/>
            <person name="Mavromatis K."/>
            <person name="Ovchinikova G."/>
            <person name="Pati A."/>
            <person name="Chen A."/>
            <person name="Palaniappan K."/>
            <person name="Land M."/>
            <person name="Hauser L."/>
            <person name="Brambilla E.M."/>
            <person name="Rohde M."/>
            <person name="Spring S."/>
            <person name="Detter J.C."/>
            <person name="Woyke T."/>
            <person name="Bristow J."/>
            <person name="Eisen J.A."/>
            <person name="Markowitz V."/>
            <person name="Hugenholtz P."/>
            <person name="Kyrpides N.C."/>
            <person name="Klenk H.P."/>
        </authorList>
    </citation>
    <scope>NUCLEOTIDE SEQUENCE [LARGE SCALE GENOMIC DNA]</scope>
    <source>
        <strain evidence="15">ATCC 700848 / DSM 11109 / ASRB2</strain>
    </source>
</reference>
<dbReference type="eggNOG" id="COG0161">
    <property type="taxonomic scope" value="Bacteria"/>
</dbReference>
<dbReference type="KEGG" id="dao:Desac_1501"/>
<keyword evidence="10 13" id="KW-0663">Pyridoxal phosphate</keyword>
<feature type="binding site" evidence="13">
    <location>
        <begin position="162"/>
        <end position="163"/>
    </location>
    <ligand>
        <name>pyridoxal 5'-phosphate</name>
        <dbReference type="ChEBI" id="CHEBI:597326"/>
    </ligand>
</feature>
<name>F2NCS5_DESAR</name>
<comment type="subunit">
    <text evidence="4 13">Homodimer.</text>
</comment>
<dbReference type="GO" id="GO:0009102">
    <property type="term" value="P:biotin biosynthetic process"/>
    <property type="evidence" value="ECO:0007669"/>
    <property type="project" value="UniProtKB-UniRule"/>
</dbReference>
<dbReference type="GO" id="GO:0030170">
    <property type="term" value="F:pyridoxal phosphate binding"/>
    <property type="evidence" value="ECO:0007669"/>
    <property type="project" value="UniProtKB-UniRule"/>
</dbReference>
<comment type="caution">
    <text evidence="13">Lacks conserved residue(s) required for the propagation of feature annotation.</text>
</comment>
<feature type="binding site" evidence="13">
    <location>
        <position position="299"/>
    </location>
    <ligand>
        <name>pyridoxal 5'-phosphate</name>
        <dbReference type="ChEBI" id="CHEBI:597326"/>
    </ligand>
</feature>
<keyword evidence="8 13" id="KW-0949">S-adenosyl-L-methionine</keyword>
<dbReference type="NCBIfam" id="TIGR00508">
    <property type="entry name" value="bioA"/>
    <property type="match status" value="1"/>
</dbReference>
<dbReference type="PANTHER" id="PTHR42684:SF17">
    <property type="entry name" value="ADENOSYLMETHIONINE-8-AMINO-7-OXONONANOATE AMINOTRANSFERASE"/>
    <property type="match status" value="1"/>
</dbReference>
<dbReference type="InterPro" id="IPR015422">
    <property type="entry name" value="PyrdxlP-dep_Trfase_small"/>
</dbReference>
<protein>
    <recommendedName>
        <fullName evidence="13">Adenosylmethionine-8-amino-7-oxononanoate aminotransferase</fullName>
        <ecNumber evidence="13">2.6.1.62</ecNumber>
    </recommendedName>
    <alternativeName>
        <fullName evidence="13">7,8-diamino-pelargonic acid aminotransferase</fullName>
        <shortName evidence="13">DAPA AT</shortName>
        <shortName evidence="13">DAPA aminotransferase</shortName>
    </alternativeName>
    <alternativeName>
        <fullName evidence="13">7,8-diaminononanoate synthase</fullName>
        <shortName evidence="13">DANS</shortName>
    </alternativeName>
    <alternativeName>
        <fullName evidence="13">Diaminopelargonic acid synthase</fullName>
    </alternativeName>
</protein>
<keyword evidence="5 13" id="KW-0963">Cytoplasm</keyword>
<evidence type="ECO:0000256" key="4">
    <source>
        <dbReference type="ARBA" id="ARBA00011738"/>
    </source>
</evidence>
<keyword evidence="9 13" id="KW-0093">Biotin biosynthesis</keyword>
<evidence type="ECO:0000256" key="8">
    <source>
        <dbReference type="ARBA" id="ARBA00022691"/>
    </source>
</evidence>
<evidence type="ECO:0000256" key="11">
    <source>
        <dbReference type="ARBA" id="ARBA00048449"/>
    </source>
</evidence>
<feature type="binding site" evidence="13">
    <location>
        <position position="328"/>
    </location>
    <ligand>
        <name>substrate</name>
    </ligand>
</feature>
<dbReference type="HAMAP" id="MF_00834">
    <property type="entry name" value="BioA"/>
    <property type="match status" value="1"/>
</dbReference>
<dbReference type="UniPathway" id="UPA00078">
    <property type="reaction ID" value="UER00160"/>
</dbReference>
<evidence type="ECO:0000256" key="13">
    <source>
        <dbReference type="HAMAP-Rule" id="MF_00834"/>
    </source>
</evidence>
<dbReference type="HOGENOM" id="CLU_016922_4_3_7"/>
<dbReference type="Gene3D" id="3.90.1150.10">
    <property type="entry name" value="Aspartate Aminotransferase, domain 1"/>
    <property type="match status" value="1"/>
</dbReference>
<organism evidence="14 15">
    <name type="scientific">Desulfobacca acetoxidans (strain ATCC 700848 / DSM 11109 / ASRB2)</name>
    <dbReference type="NCBI Taxonomy" id="880072"/>
    <lineage>
        <taxon>Bacteria</taxon>
        <taxon>Pseudomonadati</taxon>
        <taxon>Thermodesulfobacteriota</taxon>
        <taxon>Desulfobaccia</taxon>
        <taxon>Desulfobaccales</taxon>
        <taxon>Desulfobaccaceae</taxon>
        <taxon>Desulfobacca</taxon>
    </lineage>
</organism>
<dbReference type="InterPro" id="IPR015421">
    <property type="entry name" value="PyrdxlP-dep_Trfase_major"/>
</dbReference>
<proteinExistence type="inferred from homology"/>
<dbReference type="Pfam" id="PF00202">
    <property type="entry name" value="Aminotran_3"/>
    <property type="match status" value="1"/>
</dbReference>
<comment type="function">
    <text evidence="13">Catalyzes the transfer of the alpha-amino group from S-adenosyl-L-methionine (SAM) to 7-keto-8-aminopelargonic acid (KAPA) to form 7,8-diaminopelargonic acid (DAPA). It is the only aminotransferase known to utilize SAM as an amino donor.</text>
</comment>
<dbReference type="FunFam" id="3.40.640.10:FF:000078">
    <property type="entry name" value="Adenosylmethionine-8-amino-7-oxononanoate aminotransferase"/>
    <property type="match status" value="1"/>
</dbReference>
<feature type="binding site" evidence="13">
    <location>
        <position position="458"/>
    </location>
    <ligand>
        <name>substrate</name>
    </ligand>
</feature>
<dbReference type="InterPro" id="IPR005814">
    <property type="entry name" value="Aminotrans_3"/>
</dbReference>
<sequence>MPPGIWDFDELSGLKGITQKIKDFPDGDWLTYWWPPAPAARENYSMYDNYHELVAWDHAHLWHPFTQMQGFRQEELLIIRSGQGVYLYDIHGNRYLDGVSSLWTNVHGHRHPELDTAIKEQLGRIAHTTMLGLANVPAIQVARRLVEITPPGLDKVFFSDNGSTAVEAALKIAYQYWQLRGERQRRLFIRLKEAYHGDTLGAVSVGGIRLFHWIFKDLLLLPTAEAPNPYCYRCPEQQNCQGQCLQALEALVDARRHETVAIILEPVMQGAGGMIPQPPGYLKKVRQIADHYKVLLIADEVATGFGRTGKMFACEHEGVSPDLLCLAKGLTGGYLPLAATLATEDIYQAFLGEFADFKAFFHGHTYTGNPLAAAAALASLRLFEEQRVIDHLQDKIAYLTTRLAEWSQHPHIGDIRQRGFMVGIELVLDKNTKEPYPAKERRGHQVTLAARKLGAILRPLADVVVLMPPLSISLDELKSLLDITIQAIDQACQ</sequence>
<dbReference type="SUPFAM" id="SSF53383">
    <property type="entry name" value="PLP-dependent transferases"/>
    <property type="match status" value="1"/>
</dbReference>
<comment type="catalytic activity">
    <reaction evidence="11 13">
        <text>(8S)-8-amino-7-oxononanoate + S-adenosyl-L-methionine = S-adenosyl-4-methylsulfanyl-2-oxobutanoate + (7R,8S)-7,8-diammoniononanoate</text>
        <dbReference type="Rhea" id="RHEA:16861"/>
        <dbReference type="ChEBI" id="CHEBI:16490"/>
        <dbReference type="ChEBI" id="CHEBI:59789"/>
        <dbReference type="ChEBI" id="CHEBI:149468"/>
        <dbReference type="ChEBI" id="CHEBI:149469"/>
        <dbReference type="EC" id="2.6.1.62"/>
    </reaction>
</comment>
<evidence type="ECO:0000256" key="2">
    <source>
        <dbReference type="ARBA" id="ARBA00004496"/>
    </source>
</evidence>
<gene>
    <name evidence="13" type="primary">bioA</name>
    <name evidence="14" type="ordered locus">Desac_1501</name>
</gene>
<feature type="binding site" evidence="13">
    <location>
        <position position="195"/>
    </location>
    <ligand>
        <name>substrate</name>
    </ligand>
</feature>
<evidence type="ECO:0000256" key="5">
    <source>
        <dbReference type="ARBA" id="ARBA00022490"/>
    </source>
</evidence>
<feature type="site" description="Participates in the substrate recognition with KAPA and in a stacking interaction with the adenine ring of SAM" evidence="13">
    <location>
        <position position="65"/>
    </location>
</feature>
<evidence type="ECO:0000256" key="12">
    <source>
        <dbReference type="ARBA" id="ARBA00060970"/>
    </source>
</evidence>
<keyword evidence="15" id="KW-1185">Reference proteome</keyword>
<evidence type="ECO:0000256" key="6">
    <source>
        <dbReference type="ARBA" id="ARBA00022576"/>
    </source>
</evidence>
<dbReference type="InterPro" id="IPR005815">
    <property type="entry name" value="BioA"/>
</dbReference>
<dbReference type="Gene3D" id="3.40.640.10">
    <property type="entry name" value="Type I PLP-dependent aspartate aminotransferase-like (Major domain)"/>
    <property type="match status" value="1"/>
</dbReference>
<keyword evidence="7 13" id="KW-0808">Transferase</keyword>
<dbReference type="Proteomes" id="UP000000483">
    <property type="component" value="Chromosome"/>
</dbReference>
<evidence type="ECO:0000256" key="10">
    <source>
        <dbReference type="ARBA" id="ARBA00022898"/>
    </source>
</evidence>
<evidence type="ECO:0000256" key="3">
    <source>
        <dbReference type="ARBA" id="ARBA00005063"/>
    </source>
</evidence>
<dbReference type="InterPro" id="IPR015424">
    <property type="entry name" value="PyrdxlP-dep_Trfase"/>
</dbReference>
<dbReference type="GO" id="GO:0004015">
    <property type="term" value="F:adenosylmethionine-8-amino-7-oxononanoate transaminase activity"/>
    <property type="evidence" value="ECO:0007669"/>
    <property type="project" value="UniProtKB-UniRule"/>
</dbReference>
<comment type="subcellular location">
    <subcellularLocation>
        <location evidence="2 13">Cytoplasm</location>
    </subcellularLocation>
</comment>
<dbReference type="EMBL" id="CP002629">
    <property type="protein sequence ID" value="AEB09356.1"/>
    <property type="molecule type" value="Genomic_DNA"/>
</dbReference>
<evidence type="ECO:0000313" key="15">
    <source>
        <dbReference type="Proteomes" id="UP000000483"/>
    </source>
</evidence>
<comment type="pathway">
    <text evidence="3 13">Cofactor biosynthesis; biotin biosynthesis; 7,8-diaminononanoate from 8-amino-7-oxononanoate (SAM route): step 1/1.</text>
</comment>
<dbReference type="GO" id="GO:0005737">
    <property type="term" value="C:cytoplasm"/>
    <property type="evidence" value="ECO:0007669"/>
    <property type="project" value="UniProtKB-SubCell"/>
</dbReference>
<comment type="similarity">
    <text evidence="12 13">Belongs to the class-III pyridoxal-phosphate-dependent aminotransferase family. BioA subfamily.</text>
</comment>
<dbReference type="PANTHER" id="PTHR42684">
    <property type="entry name" value="ADENOSYLMETHIONINE-8-AMINO-7-OXONONANOATE AMINOTRANSFERASE"/>
    <property type="match status" value="1"/>
</dbReference>
<accession>F2NCS5</accession>
<comment type="cofactor">
    <cofactor evidence="1 13">
        <name>pyridoxal 5'-phosphate</name>
        <dbReference type="ChEBI" id="CHEBI:597326"/>
    </cofactor>
</comment>
<feature type="binding site" evidence="13">
    <location>
        <position position="363"/>
    </location>
    <ligand>
        <name>substrate</name>
    </ligand>
</feature>
<dbReference type="EC" id="2.6.1.62" evidence="13"/>
<evidence type="ECO:0000256" key="7">
    <source>
        <dbReference type="ARBA" id="ARBA00022679"/>
    </source>
</evidence>
<evidence type="ECO:0000313" key="14">
    <source>
        <dbReference type="EMBL" id="AEB09356.1"/>
    </source>
</evidence>
<dbReference type="AlphaFoldDB" id="F2NCS5"/>
<dbReference type="InterPro" id="IPR049704">
    <property type="entry name" value="Aminotrans_3_PPA_site"/>
</dbReference>
<evidence type="ECO:0000256" key="9">
    <source>
        <dbReference type="ARBA" id="ARBA00022756"/>
    </source>
</evidence>
<feature type="modified residue" description="N6-(pyridoxal phosphate)lysine" evidence="13">
    <location>
        <position position="328"/>
    </location>
</feature>
<dbReference type="STRING" id="880072.Desac_1501"/>